<organism evidence="1 2">
    <name type="scientific">Trifolium medium</name>
    <dbReference type="NCBI Taxonomy" id="97028"/>
    <lineage>
        <taxon>Eukaryota</taxon>
        <taxon>Viridiplantae</taxon>
        <taxon>Streptophyta</taxon>
        <taxon>Embryophyta</taxon>
        <taxon>Tracheophyta</taxon>
        <taxon>Spermatophyta</taxon>
        <taxon>Magnoliopsida</taxon>
        <taxon>eudicotyledons</taxon>
        <taxon>Gunneridae</taxon>
        <taxon>Pentapetalae</taxon>
        <taxon>rosids</taxon>
        <taxon>fabids</taxon>
        <taxon>Fabales</taxon>
        <taxon>Fabaceae</taxon>
        <taxon>Papilionoideae</taxon>
        <taxon>50 kb inversion clade</taxon>
        <taxon>NPAAA clade</taxon>
        <taxon>Hologalegina</taxon>
        <taxon>IRL clade</taxon>
        <taxon>Trifolieae</taxon>
        <taxon>Trifolium</taxon>
    </lineage>
</organism>
<comment type="caution">
    <text evidence="1">The sequence shown here is derived from an EMBL/GenBank/DDBJ whole genome shotgun (WGS) entry which is preliminary data.</text>
</comment>
<evidence type="ECO:0000313" key="1">
    <source>
        <dbReference type="EMBL" id="MCI43016.1"/>
    </source>
</evidence>
<keyword evidence="2" id="KW-1185">Reference proteome</keyword>
<protein>
    <submittedName>
        <fullName evidence="1">Uncharacterized protein</fullName>
    </submittedName>
</protein>
<evidence type="ECO:0000313" key="2">
    <source>
        <dbReference type="Proteomes" id="UP000265520"/>
    </source>
</evidence>
<proteinExistence type="predicted"/>
<dbReference type="AlphaFoldDB" id="A0A392S562"/>
<dbReference type="EMBL" id="LXQA010312094">
    <property type="protein sequence ID" value="MCI43016.1"/>
    <property type="molecule type" value="Genomic_DNA"/>
</dbReference>
<dbReference type="Proteomes" id="UP000265520">
    <property type="component" value="Unassembled WGS sequence"/>
</dbReference>
<reference evidence="1 2" key="1">
    <citation type="journal article" date="2018" name="Front. Plant Sci.">
        <title>Red Clover (Trifolium pratense) and Zigzag Clover (T. medium) - A Picture of Genomic Similarities and Differences.</title>
        <authorList>
            <person name="Dluhosova J."/>
            <person name="Istvanek J."/>
            <person name="Nedelnik J."/>
            <person name="Repkova J."/>
        </authorList>
    </citation>
    <scope>NUCLEOTIDE SEQUENCE [LARGE SCALE GENOMIC DNA]</scope>
    <source>
        <strain evidence="2">cv. 10/8</strain>
        <tissue evidence="1">Leaf</tissue>
    </source>
</reference>
<sequence>MVDYHHQCCFGTAITTPQEVLVYLSTTLSCIIAAIQCSNTPLISDNISHVLMKFNPTVMLQPAYYLTRNTVRCSTSRLANGCDSGSKRVFF</sequence>
<accession>A0A392S562</accession>
<name>A0A392S562_9FABA</name>